<protein>
    <submittedName>
        <fullName evidence="3">Putative catalytic protein</fullName>
    </submittedName>
</protein>
<dbReference type="GO" id="GO:0016787">
    <property type="term" value="F:hydrolase activity"/>
    <property type="evidence" value="ECO:0007669"/>
    <property type="project" value="UniProtKB-KW"/>
</dbReference>
<comment type="caution">
    <text evidence="3">The sequence shown here is derived from an EMBL/GenBank/DDBJ whole genome shotgun (WGS) entry which is preliminary data.</text>
</comment>
<dbReference type="InterPro" id="IPR013094">
    <property type="entry name" value="AB_hydrolase_3"/>
</dbReference>
<name>A0A0G2GVD5_PHACM</name>
<proteinExistence type="predicted"/>
<reference evidence="3 4" key="2">
    <citation type="submission" date="2015-05" db="EMBL/GenBank/DDBJ databases">
        <authorList>
            <person name="Morales-Cruz A."/>
            <person name="Amrine K.C."/>
            <person name="Cantu D."/>
        </authorList>
    </citation>
    <scope>NUCLEOTIDE SEQUENCE [LARGE SCALE GENOMIC DNA]</scope>
    <source>
        <strain evidence="3">UCRPC4</strain>
    </source>
</reference>
<dbReference type="Pfam" id="PF07859">
    <property type="entry name" value="Abhydrolase_3"/>
    <property type="match status" value="1"/>
</dbReference>
<dbReference type="AlphaFoldDB" id="A0A0G2GVD5"/>
<dbReference type="Gene3D" id="3.40.50.1820">
    <property type="entry name" value="alpha/beta hydrolase"/>
    <property type="match status" value="1"/>
</dbReference>
<feature type="domain" description="Alpha/beta hydrolase fold-3" evidence="2">
    <location>
        <begin position="135"/>
        <end position="379"/>
    </location>
</feature>
<dbReference type="Proteomes" id="UP000053317">
    <property type="component" value="Unassembled WGS sequence"/>
</dbReference>
<evidence type="ECO:0000313" key="4">
    <source>
        <dbReference type="Proteomes" id="UP000053317"/>
    </source>
</evidence>
<evidence type="ECO:0000313" key="3">
    <source>
        <dbReference type="EMBL" id="KKY27218.1"/>
    </source>
</evidence>
<gene>
    <name evidence="3" type="ORF">UCRPC4_g01201</name>
</gene>
<accession>A0A0G2GVD5</accession>
<dbReference type="EMBL" id="LCWF01000027">
    <property type="protein sequence ID" value="KKY27218.1"/>
    <property type="molecule type" value="Genomic_DNA"/>
</dbReference>
<dbReference type="PANTHER" id="PTHR48081:SF8">
    <property type="entry name" value="ALPHA_BETA HYDROLASE FOLD-3 DOMAIN-CONTAINING PROTEIN-RELATED"/>
    <property type="match status" value="1"/>
</dbReference>
<dbReference type="OrthoDB" id="433474at2759"/>
<keyword evidence="4" id="KW-1185">Reference proteome</keyword>
<dbReference type="PANTHER" id="PTHR48081">
    <property type="entry name" value="AB HYDROLASE SUPERFAMILY PROTEIN C4A8.06C"/>
    <property type="match status" value="1"/>
</dbReference>
<dbReference type="InterPro" id="IPR029058">
    <property type="entry name" value="AB_hydrolase_fold"/>
</dbReference>
<dbReference type="InterPro" id="IPR050300">
    <property type="entry name" value="GDXG_lipolytic_enzyme"/>
</dbReference>
<dbReference type="SUPFAM" id="SSF53474">
    <property type="entry name" value="alpha/beta-Hydrolases"/>
    <property type="match status" value="1"/>
</dbReference>
<organism evidence="3 4">
    <name type="scientific">Phaeomoniella chlamydospora</name>
    <name type="common">Phaeoacremonium chlamydosporum</name>
    <dbReference type="NCBI Taxonomy" id="158046"/>
    <lineage>
        <taxon>Eukaryota</taxon>
        <taxon>Fungi</taxon>
        <taxon>Dikarya</taxon>
        <taxon>Ascomycota</taxon>
        <taxon>Pezizomycotina</taxon>
        <taxon>Eurotiomycetes</taxon>
        <taxon>Chaetothyriomycetidae</taxon>
        <taxon>Phaeomoniellales</taxon>
        <taxon>Phaeomoniellaceae</taxon>
        <taxon>Phaeomoniella</taxon>
    </lineage>
</organism>
<evidence type="ECO:0000259" key="2">
    <source>
        <dbReference type="Pfam" id="PF07859"/>
    </source>
</evidence>
<reference evidence="3 4" key="1">
    <citation type="submission" date="2015-05" db="EMBL/GenBank/DDBJ databases">
        <title>Distinctive expansion of gene families associated with plant cell wall degradation and secondary metabolism in the genomes of grapevine trunk pathogens.</title>
        <authorList>
            <person name="Lawrence D.P."/>
            <person name="Travadon R."/>
            <person name="Rolshausen P.E."/>
            <person name="Baumgartner K."/>
        </authorList>
    </citation>
    <scope>NUCLEOTIDE SEQUENCE [LARGE SCALE GENOMIC DNA]</scope>
    <source>
        <strain evidence="3">UCRPC4</strain>
    </source>
</reference>
<sequence>MNGHIELKEPETIQLRQSITSPGGPISPLSPGANHRISISVADLPPVPKPSGQLTSETQQPRWWLRVQAMWWRGCMRLGMRIHDWAPPPPPKPSFHQIIETHTIDGGRSTPIDLAFYVPKDYEFRKRQGHRYPVVVNYHGGGFVLGSNIDDRYWFRVVLQETPAIVVSVGYRRAPEHPFPTPVDDCVDTLLWLASNAYDLGIDPSKVALSGFSAGANFSFAVPLRLRYHTSSFHHRGRSICGVDSELSRFDSTKRLLATSRDLNVVSIVAWYPLVDFATPRDDKRGISLKPEKTMPKFFTNLFDQSYLPGAAGINHSSPYVSPGRASDRMLRDGLPHNIQLYICEYDMLLREGQAFASHLRQLGKNVTETLVKGQPHAWDKSPNPFRKQKEIDRFYSDACANLRQVFEDRGGPAPRGKTW</sequence>
<keyword evidence="1" id="KW-0378">Hydrolase</keyword>
<evidence type="ECO:0000256" key="1">
    <source>
        <dbReference type="ARBA" id="ARBA00022801"/>
    </source>
</evidence>